<dbReference type="AlphaFoldDB" id="G5BNY8"/>
<name>G5BNY8_HETGA</name>
<gene>
    <name evidence="3" type="ORF">GW7_08687</name>
</gene>
<dbReference type="InParanoid" id="G5BNY8"/>
<dbReference type="EMBL" id="JH171206">
    <property type="protein sequence ID" value="EHB10999.1"/>
    <property type="molecule type" value="Genomic_DNA"/>
</dbReference>
<dbReference type="Pfam" id="PF04089">
    <property type="entry name" value="BRICHOS"/>
    <property type="match status" value="1"/>
</dbReference>
<dbReference type="FunCoup" id="G5BNY8">
    <property type="interactions" value="124"/>
</dbReference>
<proteinExistence type="predicted"/>
<feature type="domain" description="BRICHOS" evidence="2">
    <location>
        <begin position="108"/>
        <end position="200"/>
    </location>
</feature>
<dbReference type="InterPro" id="IPR007084">
    <property type="entry name" value="BRICHOS_dom"/>
</dbReference>
<evidence type="ECO:0000313" key="4">
    <source>
        <dbReference type="Proteomes" id="UP000006813"/>
    </source>
</evidence>
<organism evidence="3 4">
    <name type="scientific">Heterocephalus glaber</name>
    <name type="common">Naked mole rat</name>
    <dbReference type="NCBI Taxonomy" id="10181"/>
    <lineage>
        <taxon>Eukaryota</taxon>
        <taxon>Metazoa</taxon>
        <taxon>Chordata</taxon>
        <taxon>Craniata</taxon>
        <taxon>Vertebrata</taxon>
        <taxon>Euteleostomi</taxon>
        <taxon>Mammalia</taxon>
        <taxon>Eutheria</taxon>
        <taxon>Euarchontoglires</taxon>
        <taxon>Glires</taxon>
        <taxon>Rodentia</taxon>
        <taxon>Hystricomorpha</taxon>
        <taxon>Bathyergidae</taxon>
        <taxon>Heterocephalus</taxon>
    </lineage>
</organism>
<dbReference type="InterPro" id="IPR051772">
    <property type="entry name" value="Gastrokine"/>
</dbReference>
<dbReference type="STRING" id="10181.G5BNY8"/>
<sequence>MKVLPKLQLLEAKMYTTKLQNISDNHPLDRSVGTQVIHVNAFRGIVSIRDNNVLSEWDGILDYKNDGFMGGGLFSYCTDEETEDVGGPLRTLKAAEQQNGNLNSALLLELSPYPSRHTCLLVALLAAKLFSKMACVLAKMDQAVFPSFDDISKALVNQASNHYPSTRGLTYTVLPIRVKNLAQYGMAMKDMCRAFPTYFAQQQKKGTALEIDPNSCFEVQLLSFMGLSICGEIPGL</sequence>
<evidence type="ECO:0000256" key="1">
    <source>
        <dbReference type="ARBA" id="ARBA00023157"/>
    </source>
</evidence>
<reference evidence="3 4" key="1">
    <citation type="journal article" date="2011" name="Nature">
        <title>Genome sequencing reveals insights into physiology and longevity of the naked mole rat.</title>
        <authorList>
            <person name="Kim E.B."/>
            <person name="Fang X."/>
            <person name="Fushan A.A."/>
            <person name="Huang Z."/>
            <person name="Lobanov A.V."/>
            <person name="Han L."/>
            <person name="Marino S.M."/>
            <person name="Sun X."/>
            <person name="Turanov A.A."/>
            <person name="Yang P."/>
            <person name="Yim S.H."/>
            <person name="Zhao X."/>
            <person name="Kasaikina M.V."/>
            <person name="Stoletzki N."/>
            <person name="Peng C."/>
            <person name="Polak P."/>
            <person name="Xiong Z."/>
            <person name="Kiezun A."/>
            <person name="Zhu Y."/>
            <person name="Chen Y."/>
            <person name="Kryukov G.V."/>
            <person name="Zhang Q."/>
            <person name="Peshkin L."/>
            <person name="Yang L."/>
            <person name="Bronson R.T."/>
            <person name="Buffenstein R."/>
            <person name="Wang B."/>
            <person name="Han C."/>
            <person name="Li Q."/>
            <person name="Chen L."/>
            <person name="Zhao W."/>
            <person name="Sunyaev S.R."/>
            <person name="Park T.J."/>
            <person name="Zhang G."/>
            <person name="Wang J."/>
            <person name="Gladyshev V.N."/>
        </authorList>
    </citation>
    <scope>NUCLEOTIDE SEQUENCE [LARGE SCALE GENOMIC DNA]</scope>
</reference>
<keyword evidence="1" id="KW-1015">Disulfide bond</keyword>
<evidence type="ECO:0000313" key="3">
    <source>
        <dbReference type="EMBL" id="EHB10999.1"/>
    </source>
</evidence>
<accession>G5BNY8</accession>
<dbReference type="PANTHER" id="PTHR16483">
    <property type="entry name" value="GASTROKINE 1"/>
    <property type="match status" value="1"/>
</dbReference>
<dbReference type="PROSITE" id="PS50869">
    <property type="entry name" value="BRICHOS"/>
    <property type="match status" value="1"/>
</dbReference>
<dbReference type="Gene3D" id="3.30.390.150">
    <property type="match status" value="1"/>
</dbReference>
<protein>
    <submittedName>
        <fullName evidence="3">Gastrokine-1</fullName>
    </submittedName>
</protein>
<evidence type="ECO:0000259" key="2">
    <source>
        <dbReference type="PROSITE" id="PS50869"/>
    </source>
</evidence>
<dbReference type="SMART" id="SM01039">
    <property type="entry name" value="BRICHOS"/>
    <property type="match status" value="1"/>
</dbReference>
<dbReference type="Proteomes" id="UP000006813">
    <property type="component" value="Unassembled WGS sequence"/>
</dbReference>